<dbReference type="InterPro" id="IPR043502">
    <property type="entry name" value="DNA/RNA_pol_sf"/>
</dbReference>
<reference evidence="4" key="2">
    <citation type="submission" date="2025-08" db="UniProtKB">
        <authorList>
            <consortium name="Ensembl"/>
        </authorList>
    </citation>
    <scope>IDENTIFICATION</scope>
</reference>
<evidence type="ECO:0000259" key="3">
    <source>
        <dbReference type="PROSITE" id="PS50878"/>
    </source>
</evidence>
<evidence type="ECO:0000313" key="5">
    <source>
        <dbReference type="Proteomes" id="UP000314982"/>
    </source>
</evidence>
<dbReference type="InterPro" id="IPR043128">
    <property type="entry name" value="Rev_trsase/Diguanyl_cyclase"/>
</dbReference>
<name>A0A4W5RN61_9TELE</name>
<dbReference type="GeneTree" id="ENSGT01140000282569"/>
<dbReference type="Gene3D" id="3.30.70.270">
    <property type="match status" value="2"/>
</dbReference>
<accession>A0A4W5RN61</accession>
<dbReference type="AlphaFoldDB" id="A0A4W5RN61"/>
<dbReference type="InterPro" id="IPR041577">
    <property type="entry name" value="RT_RNaseH_2"/>
</dbReference>
<dbReference type="Gene3D" id="3.10.10.10">
    <property type="entry name" value="HIV Type 1 Reverse Transcriptase, subunit A, domain 1"/>
    <property type="match status" value="1"/>
</dbReference>
<dbReference type="Pfam" id="PF17919">
    <property type="entry name" value="RT_RNaseH_2"/>
    <property type="match status" value="1"/>
</dbReference>
<dbReference type="STRING" id="62062.ENSHHUP00000090172"/>
<keyword evidence="5" id="KW-1185">Reference proteome</keyword>
<dbReference type="InterPro" id="IPR001878">
    <property type="entry name" value="Znf_CCHC"/>
</dbReference>
<reference evidence="4" key="3">
    <citation type="submission" date="2025-09" db="UniProtKB">
        <authorList>
            <consortium name="Ensembl"/>
        </authorList>
    </citation>
    <scope>IDENTIFICATION</scope>
</reference>
<proteinExistence type="inferred from homology"/>
<evidence type="ECO:0000256" key="2">
    <source>
        <dbReference type="ARBA" id="ARBA00012180"/>
    </source>
</evidence>
<dbReference type="InterPro" id="IPR050951">
    <property type="entry name" value="Retrovirus_Pol_polyprotein"/>
</dbReference>
<sequence>MDFHTELKKGNTELRQTWRKQSQTAPVASSSVCRKCGKSPFHRWKDCPARDAECRKCHRRGHFSAVCRLKQMHEVSEEAQQDSIFLGEVRGNNAGWHSDIKLNGEVVSFKLDTGAAVTAIPSRLYSFSIDGPLLSTNKKLYGPSNKILPVVGQLVIKLETKDKRAIQSVFVIDSLARPLLGLPAIEALQLIERVSELEDPGEVFKNKFPKVFSGLGRIECDYKIPNALTTPRCVPIPLLARVEEELGRMEEIGAVSKIESPTDWCAGMVVVPKANGDIRICVDMTNLNEALCRERHMLPSVEQSLAQLDGSQVFTKLDARSGFWQIPLSSETRALTTFITLFGRYCFNVLRFGIASGPEHFQRRMSQLLDGLSGVIVHADDVLVCGRDRAEHDVRLTAVLTRLQETGLTLNEKCTFAQSEVLFLGHEISAAGIEPDPEKISAITDMAIPQNVAEIRTFLGMATYVGKFLPQFSDTTKPLRDLLAKENDWSWGHMQQVAFDKIKGDLASPRVLAQYRPQAKTKVSADASSFGLGAVLTQMQDNMEWRSIA</sequence>
<dbReference type="Gene3D" id="4.10.60.10">
    <property type="entry name" value="Zinc finger, CCHC-type"/>
    <property type="match status" value="1"/>
</dbReference>
<dbReference type="CDD" id="cd01647">
    <property type="entry name" value="RT_LTR"/>
    <property type="match status" value="1"/>
</dbReference>
<dbReference type="InterPro" id="IPR000477">
    <property type="entry name" value="RT_dom"/>
</dbReference>
<comment type="similarity">
    <text evidence="1">Belongs to the beta type-B retroviral polymerase family. HERV class-II K(HML-2) pol subfamily.</text>
</comment>
<dbReference type="Pfam" id="PF00078">
    <property type="entry name" value="RVT_1"/>
    <property type="match status" value="1"/>
</dbReference>
<dbReference type="EC" id="3.1.26.4" evidence="2"/>
<organism evidence="4 5">
    <name type="scientific">Hucho hucho</name>
    <name type="common">huchen</name>
    <dbReference type="NCBI Taxonomy" id="62062"/>
    <lineage>
        <taxon>Eukaryota</taxon>
        <taxon>Metazoa</taxon>
        <taxon>Chordata</taxon>
        <taxon>Craniata</taxon>
        <taxon>Vertebrata</taxon>
        <taxon>Euteleostomi</taxon>
        <taxon>Actinopterygii</taxon>
        <taxon>Neopterygii</taxon>
        <taxon>Teleostei</taxon>
        <taxon>Protacanthopterygii</taxon>
        <taxon>Salmoniformes</taxon>
        <taxon>Salmonidae</taxon>
        <taxon>Salmoninae</taxon>
        <taxon>Hucho</taxon>
    </lineage>
</organism>
<dbReference type="GO" id="GO:0008270">
    <property type="term" value="F:zinc ion binding"/>
    <property type="evidence" value="ECO:0007669"/>
    <property type="project" value="InterPro"/>
</dbReference>
<evidence type="ECO:0000313" key="4">
    <source>
        <dbReference type="Ensembl" id="ENSHHUP00000090172.1"/>
    </source>
</evidence>
<reference evidence="5" key="1">
    <citation type="submission" date="2018-06" db="EMBL/GenBank/DDBJ databases">
        <title>Genome assembly of Danube salmon.</title>
        <authorList>
            <person name="Macqueen D.J."/>
            <person name="Gundappa M.K."/>
        </authorList>
    </citation>
    <scope>NUCLEOTIDE SEQUENCE [LARGE SCALE GENOMIC DNA]</scope>
</reference>
<dbReference type="PANTHER" id="PTHR37984:SF9">
    <property type="entry name" value="INTEGRASE CATALYTIC DOMAIN-CONTAINING PROTEIN"/>
    <property type="match status" value="1"/>
</dbReference>
<dbReference type="SUPFAM" id="SSF50630">
    <property type="entry name" value="Acid proteases"/>
    <property type="match status" value="1"/>
</dbReference>
<dbReference type="GO" id="GO:0003676">
    <property type="term" value="F:nucleic acid binding"/>
    <property type="evidence" value="ECO:0007669"/>
    <property type="project" value="InterPro"/>
</dbReference>
<evidence type="ECO:0000256" key="1">
    <source>
        <dbReference type="ARBA" id="ARBA00010879"/>
    </source>
</evidence>
<dbReference type="InterPro" id="IPR021109">
    <property type="entry name" value="Peptidase_aspartic_dom_sf"/>
</dbReference>
<dbReference type="GO" id="GO:0004523">
    <property type="term" value="F:RNA-DNA hybrid ribonuclease activity"/>
    <property type="evidence" value="ECO:0007669"/>
    <property type="project" value="UniProtKB-EC"/>
</dbReference>
<dbReference type="SMART" id="SM00343">
    <property type="entry name" value="ZnF_C2HC"/>
    <property type="match status" value="2"/>
</dbReference>
<feature type="domain" description="Reverse transcriptase" evidence="3">
    <location>
        <begin position="252"/>
        <end position="428"/>
    </location>
</feature>
<dbReference type="PROSITE" id="PS50878">
    <property type="entry name" value="RT_POL"/>
    <property type="match status" value="1"/>
</dbReference>
<dbReference type="Gene3D" id="2.40.70.10">
    <property type="entry name" value="Acid Proteases"/>
    <property type="match status" value="1"/>
</dbReference>
<dbReference type="SUPFAM" id="SSF56672">
    <property type="entry name" value="DNA/RNA polymerases"/>
    <property type="match status" value="1"/>
</dbReference>
<dbReference type="FunFam" id="3.30.70.270:FF:000026">
    <property type="entry name" value="Transposon Ty3-G Gag-Pol polyprotein"/>
    <property type="match status" value="1"/>
</dbReference>
<protein>
    <recommendedName>
        <fullName evidence="2">ribonuclease H</fullName>
        <ecNumber evidence="2">3.1.26.4</ecNumber>
    </recommendedName>
</protein>
<dbReference type="Ensembl" id="ENSHHUT00000092967.1">
    <property type="protein sequence ID" value="ENSHHUP00000090172.1"/>
    <property type="gene ID" value="ENSHHUG00000052068.1"/>
</dbReference>
<dbReference type="PANTHER" id="PTHR37984">
    <property type="entry name" value="PROTEIN CBG26694"/>
    <property type="match status" value="1"/>
</dbReference>
<dbReference type="Proteomes" id="UP000314982">
    <property type="component" value="Unassembled WGS sequence"/>
</dbReference>